<evidence type="ECO:0000313" key="4">
    <source>
        <dbReference type="Proteomes" id="UP000521676"/>
    </source>
</evidence>
<organism evidence="2 4">
    <name type="scientific">Candidatus Chlorohelix allophototropha</name>
    <dbReference type="NCBI Taxonomy" id="3003348"/>
    <lineage>
        <taxon>Bacteria</taxon>
        <taxon>Bacillati</taxon>
        <taxon>Chloroflexota</taxon>
        <taxon>Chloroflexia</taxon>
        <taxon>Candidatus Chloroheliales</taxon>
        <taxon>Candidatus Chloroheliaceae</taxon>
        <taxon>Candidatus Chlorohelix</taxon>
    </lineage>
</organism>
<dbReference type="PANTHER" id="PTHR24567">
    <property type="entry name" value="CRP FAMILY TRANSCRIPTIONAL REGULATORY PROTEIN"/>
    <property type="match status" value="1"/>
</dbReference>
<dbReference type="Pfam" id="PF00027">
    <property type="entry name" value="cNMP_binding"/>
    <property type="match status" value="1"/>
</dbReference>
<evidence type="ECO:0000259" key="1">
    <source>
        <dbReference type="PROSITE" id="PS50042"/>
    </source>
</evidence>
<dbReference type="Proteomes" id="UP001431572">
    <property type="component" value="Chromosome 1"/>
</dbReference>
<dbReference type="PANTHER" id="PTHR24567:SF74">
    <property type="entry name" value="HTH-TYPE TRANSCRIPTIONAL REGULATOR ARCR"/>
    <property type="match status" value="1"/>
</dbReference>
<protein>
    <submittedName>
        <fullName evidence="2">Cyclic nucleotide-binding domain-containing protein</fullName>
    </submittedName>
</protein>
<evidence type="ECO:0000313" key="2">
    <source>
        <dbReference type="EMBL" id="NWJ44371.1"/>
    </source>
</evidence>
<sequence>MFEQVIANHPFFMGMGEYNTNLIAEHCINTEFKPGEFIFKSDTPAQQFYIIQHGKVSLEIAGAKTGSVIIQTLREGDVLGWSWLFAPYRWHFDARSVEHTIALFIEGKWLREYCEQDHDLGYILMNRVAQLTIQRLQATRLQLLDLYGKSSERR</sequence>
<reference evidence="3" key="2">
    <citation type="journal article" date="2024" name="Nature">
        <title>Anoxygenic phototroph of the Chloroflexota uses a type I reaction centre.</title>
        <authorList>
            <person name="Tsuji J.M."/>
            <person name="Shaw N.A."/>
            <person name="Nagashima S."/>
            <person name="Venkiteswaran J.J."/>
            <person name="Schiff S.L."/>
            <person name="Watanabe T."/>
            <person name="Fukui M."/>
            <person name="Hanada S."/>
            <person name="Tank M."/>
            <person name="Neufeld J.D."/>
        </authorList>
    </citation>
    <scope>NUCLEOTIDE SEQUENCE</scope>
    <source>
        <strain evidence="3">L227-S17</strain>
    </source>
</reference>
<dbReference type="Proteomes" id="UP000521676">
    <property type="component" value="Unassembled WGS sequence"/>
</dbReference>
<reference evidence="2 4" key="1">
    <citation type="submission" date="2020-06" db="EMBL/GenBank/DDBJ databases">
        <title>Anoxygenic phototrophic Chloroflexota member uses a Type I reaction center.</title>
        <authorList>
            <person name="Tsuji J.M."/>
            <person name="Shaw N.A."/>
            <person name="Nagashima S."/>
            <person name="Venkiteswaran J."/>
            <person name="Schiff S.L."/>
            <person name="Hanada S."/>
            <person name="Tank M."/>
            <person name="Neufeld J.D."/>
        </authorList>
    </citation>
    <scope>NUCLEOTIDE SEQUENCE [LARGE SCALE GENOMIC DNA]</scope>
    <source>
        <strain evidence="2">L227-S17</strain>
    </source>
</reference>
<dbReference type="InterPro" id="IPR000595">
    <property type="entry name" value="cNMP-bd_dom"/>
</dbReference>
<evidence type="ECO:0000313" key="5">
    <source>
        <dbReference type="Proteomes" id="UP001431572"/>
    </source>
</evidence>
<gene>
    <name evidence="2" type="ORF">HXX08_00685</name>
    <name evidence="3" type="ORF">OZ401_002056</name>
</gene>
<dbReference type="Gene3D" id="2.60.120.10">
    <property type="entry name" value="Jelly Rolls"/>
    <property type="match status" value="1"/>
</dbReference>
<dbReference type="GO" id="GO:0005829">
    <property type="term" value="C:cytosol"/>
    <property type="evidence" value="ECO:0007669"/>
    <property type="project" value="TreeGrafter"/>
</dbReference>
<keyword evidence="5" id="KW-1185">Reference proteome</keyword>
<dbReference type="SUPFAM" id="SSF51206">
    <property type="entry name" value="cAMP-binding domain-like"/>
    <property type="match status" value="1"/>
</dbReference>
<feature type="domain" description="Cyclic nucleotide-binding" evidence="1">
    <location>
        <begin position="11"/>
        <end position="80"/>
    </location>
</feature>
<proteinExistence type="predicted"/>
<dbReference type="RefSeq" id="WP_341468147.1">
    <property type="nucleotide sequence ID" value="NZ_CP128399.1"/>
</dbReference>
<dbReference type="EMBL" id="JACATZ010000001">
    <property type="protein sequence ID" value="NWJ44371.1"/>
    <property type="molecule type" value="Genomic_DNA"/>
</dbReference>
<dbReference type="InterPro" id="IPR050397">
    <property type="entry name" value="Env_Response_Regulators"/>
</dbReference>
<accession>A0A8T7LZG9</accession>
<name>A0A8T7LZG9_9CHLR</name>
<dbReference type="PROSITE" id="PS50042">
    <property type="entry name" value="CNMP_BINDING_3"/>
    <property type="match status" value="1"/>
</dbReference>
<dbReference type="AlphaFoldDB" id="A0A8T7LZG9"/>
<dbReference type="CDD" id="cd00038">
    <property type="entry name" value="CAP_ED"/>
    <property type="match status" value="1"/>
</dbReference>
<dbReference type="InterPro" id="IPR018490">
    <property type="entry name" value="cNMP-bd_dom_sf"/>
</dbReference>
<dbReference type="GO" id="GO:0003700">
    <property type="term" value="F:DNA-binding transcription factor activity"/>
    <property type="evidence" value="ECO:0007669"/>
    <property type="project" value="TreeGrafter"/>
</dbReference>
<evidence type="ECO:0000313" key="3">
    <source>
        <dbReference type="EMBL" id="WJW66264.1"/>
    </source>
</evidence>
<dbReference type="InterPro" id="IPR014710">
    <property type="entry name" value="RmlC-like_jellyroll"/>
</dbReference>
<dbReference type="EMBL" id="CP128399">
    <property type="protein sequence ID" value="WJW66264.1"/>
    <property type="molecule type" value="Genomic_DNA"/>
</dbReference>